<dbReference type="InterPro" id="IPR013785">
    <property type="entry name" value="Aldolase_TIM"/>
</dbReference>
<keyword evidence="4" id="KW-0479">Metal-binding</keyword>
<dbReference type="PANTHER" id="PTHR43787">
    <property type="entry name" value="FEMO COFACTOR BIOSYNTHESIS PROTEIN NIFB-RELATED"/>
    <property type="match status" value="1"/>
</dbReference>
<reference evidence="7 8" key="1">
    <citation type="submission" date="2018-06" db="EMBL/GenBank/DDBJ databases">
        <title>Genomic Encyclopedia of Archaeal and Bacterial Type Strains, Phase II (KMG-II): from individual species to whole genera.</title>
        <authorList>
            <person name="Goeker M."/>
        </authorList>
    </citation>
    <scope>NUCLEOTIDE SEQUENCE [LARGE SCALE GENOMIC DNA]</scope>
    <source>
        <strain evidence="7 8">DSM 6779</strain>
    </source>
</reference>
<dbReference type="AlphaFoldDB" id="A0A2W7NDU2"/>
<dbReference type="SFLD" id="SFLDS00029">
    <property type="entry name" value="Radical_SAM"/>
    <property type="match status" value="1"/>
</dbReference>
<dbReference type="SFLD" id="SFLDG01083">
    <property type="entry name" value="Uncharacterised_Radical_SAM_Su"/>
    <property type="match status" value="1"/>
</dbReference>
<dbReference type="InterPro" id="IPR007197">
    <property type="entry name" value="rSAM"/>
</dbReference>
<proteinExistence type="predicted"/>
<gene>
    <name evidence="7" type="ORF">LX69_00968</name>
</gene>
<keyword evidence="3" id="KW-0949">S-adenosyl-L-methionine</keyword>
<dbReference type="EMBL" id="QKZK01000006">
    <property type="protein sequence ID" value="PZX18575.1"/>
    <property type="molecule type" value="Genomic_DNA"/>
</dbReference>
<evidence type="ECO:0000256" key="1">
    <source>
        <dbReference type="ARBA" id="ARBA00001966"/>
    </source>
</evidence>
<protein>
    <submittedName>
        <fullName evidence="7">Wyosine [tRNA(Phe)-imidazoG37] synthetase (Radical SAM superfamily)</fullName>
    </submittedName>
</protein>
<evidence type="ECO:0000313" key="7">
    <source>
        <dbReference type="EMBL" id="PZX18575.1"/>
    </source>
</evidence>
<evidence type="ECO:0000256" key="3">
    <source>
        <dbReference type="ARBA" id="ARBA00022691"/>
    </source>
</evidence>
<evidence type="ECO:0000256" key="6">
    <source>
        <dbReference type="ARBA" id="ARBA00023014"/>
    </source>
</evidence>
<dbReference type="GO" id="GO:0003824">
    <property type="term" value="F:catalytic activity"/>
    <property type="evidence" value="ECO:0007669"/>
    <property type="project" value="InterPro"/>
</dbReference>
<sequence length="265" mass="29509">MSETNSFMPTFLFDQTIFGPVRSRRLGLSLGINLLPNSRKVCSFDCIYCECGLNETTSTGEKLPTRDQVRELLEEKLTAMSRSGELPDVITFAGNGEPTLHPDFAGVVDDVIVLRNQYCPRARIAVLSNATRIQRSDVYQALLKVDDNILKLDGGREATICQLDRPVGAFSLEALVNHLMHFQGQLTIQTMFVKGRYDGAMVDNTTAADVEPWLQLLNRIKPSQVMIYTIERDTPFDTLQKVSLAELSEIAEKVRILGIPVQVSG</sequence>
<accession>A0A2W7NDU2</accession>
<keyword evidence="5" id="KW-0408">Iron</keyword>
<comment type="cofactor">
    <cofactor evidence="1">
        <name>[4Fe-4S] cluster</name>
        <dbReference type="ChEBI" id="CHEBI:49883"/>
    </cofactor>
</comment>
<evidence type="ECO:0000313" key="8">
    <source>
        <dbReference type="Proteomes" id="UP000249239"/>
    </source>
</evidence>
<evidence type="ECO:0000256" key="2">
    <source>
        <dbReference type="ARBA" id="ARBA00022485"/>
    </source>
</evidence>
<dbReference type="CDD" id="cd01335">
    <property type="entry name" value="Radical_SAM"/>
    <property type="match status" value="1"/>
</dbReference>
<keyword evidence="6" id="KW-0411">Iron-sulfur</keyword>
<evidence type="ECO:0000256" key="5">
    <source>
        <dbReference type="ARBA" id="ARBA00023004"/>
    </source>
</evidence>
<evidence type="ECO:0000256" key="4">
    <source>
        <dbReference type="ARBA" id="ARBA00022723"/>
    </source>
</evidence>
<dbReference type="Gene3D" id="3.20.20.70">
    <property type="entry name" value="Aldolase class I"/>
    <property type="match status" value="1"/>
</dbReference>
<name>A0A2W7NDU2_9BACT</name>
<dbReference type="GO" id="GO:0051539">
    <property type="term" value="F:4 iron, 4 sulfur cluster binding"/>
    <property type="evidence" value="ECO:0007669"/>
    <property type="project" value="UniProtKB-KW"/>
</dbReference>
<keyword evidence="2" id="KW-0004">4Fe-4S</keyword>
<organism evidence="7 8">
    <name type="scientific">Breznakibacter xylanolyticus</name>
    <dbReference type="NCBI Taxonomy" id="990"/>
    <lineage>
        <taxon>Bacteria</taxon>
        <taxon>Pseudomonadati</taxon>
        <taxon>Bacteroidota</taxon>
        <taxon>Bacteroidia</taxon>
        <taxon>Marinilabiliales</taxon>
        <taxon>Marinilabiliaceae</taxon>
        <taxon>Breznakibacter</taxon>
    </lineage>
</organism>
<comment type="caution">
    <text evidence="7">The sequence shown here is derived from an EMBL/GenBank/DDBJ whole genome shotgun (WGS) entry which is preliminary data.</text>
</comment>
<dbReference type="GO" id="GO:0046872">
    <property type="term" value="F:metal ion binding"/>
    <property type="evidence" value="ECO:0007669"/>
    <property type="project" value="UniProtKB-KW"/>
</dbReference>
<dbReference type="SUPFAM" id="SSF102114">
    <property type="entry name" value="Radical SAM enzymes"/>
    <property type="match status" value="1"/>
</dbReference>
<dbReference type="Proteomes" id="UP000249239">
    <property type="component" value="Unassembled WGS sequence"/>
</dbReference>
<dbReference type="InterPro" id="IPR058240">
    <property type="entry name" value="rSAM_sf"/>
</dbReference>
<dbReference type="InterPro" id="IPR040084">
    <property type="entry name" value="GTPase_Obg"/>
</dbReference>
<keyword evidence="8" id="KW-1185">Reference proteome</keyword>
<dbReference type="PANTHER" id="PTHR43787:SF11">
    <property type="entry name" value="UPF0026 PROTEIN SLR1464"/>
    <property type="match status" value="1"/>
</dbReference>